<reference evidence="4" key="1">
    <citation type="submission" date="2016-10" db="EMBL/GenBank/DDBJ databases">
        <authorList>
            <person name="Varghese N."/>
            <person name="Submissions S."/>
        </authorList>
    </citation>
    <scope>NUCLEOTIDE SEQUENCE [LARGE SCALE GENOMIC DNA]</scope>
    <source>
        <strain evidence="4">B4,CECT 8067,JCM 17497</strain>
    </source>
</reference>
<evidence type="ECO:0000259" key="2">
    <source>
        <dbReference type="Pfam" id="PF26514"/>
    </source>
</evidence>
<dbReference type="InterPro" id="IPR058486">
    <property type="entry name" value="DUF8173"/>
</dbReference>
<dbReference type="AlphaFoldDB" id="A0A1G9D4X5"/>
<sequence>MNLELIPLLIIVLLMISAGGVDVETTELVIEGDHEITEHRGALIVGDATVTIPDDETISGPVYVIGGEFQIHGEVEGDVTQLSGSLVVENGGTIDGELQHIGGSEEFADDAAIGERSTVEFAPAEPGPIAAYTPVVLTTLFLSLVGAWLSRKRPALLENVGTTARDHPVISLTVGALLSVTFLAVFVFMAFTLVLLPVSIFGLLIGLVTIAYGIIGMGYLAGKRLDTPRVGLATGLGVVGIMMLLQVVGAVPILGDLIAGGLLLIGLGAVVVTYFGLQEFEPVSLPE</sequence>
<protein>
    <recommendedName>
        <fullName evidence="2">DUF8173 domain-containing protein</fullName>
    </recommendedName>
</protein>
<keyword evidence="4" id="KW-1185">Reference proteome</keyword>
<name>A0A1G9D4X5_9EURY</name>
<dbReference type="Pfam" id="PF26514">
    <property type="entry name" value="DUF8173"/>
    <property type="match status" value="1"/>
</dbReference>
<dbReference type="EMBL" id="FNFE01000005">
    <property type="protein sequence ID" value="SDK58744.1"/>
    <property type="molecule type" value="Genomic_DNA"/>
</dbReference>
<feature type="transmembrane region" description="Helical" evidence="1">
    <location>
        <begin position="200"/>
        <end position="220"/>
    </location>
</feature>
<evidence type="ECO:0000313" key="4">
    <source>
        <dbReference type="Proteomes" id="UP000198882"/>
    </source>
</evidence>
<dbReference type="STRING" id="1095776.SAMN04515672_3424"/>
<proteinExistence type="predicted"/>
<gene>
    <name evidence="3" type="ORF">SAMN04515672_3424</name>
</gene>
<feature type="transmembrane region" description="Helical" evidence="1">
    <location>
        <begin position="232"/>
        <end position="251"/>
    </location>
</feature>
<feature type="domain" description="DUF8173" evidence="2">
    <location>
        <begin position="131"/>
        <end position="273"/>
    </location>
</feature>
<dbReference type="RefSeq" id="WP_090309748.1">
    <property type="nucleotide sequence ID" value="NZ_FNFE01000005.1"/>
</dbReference>
<keyword evidence="1" id="KW-1133">Transmembrane helix</keyword>
<dbReference type="OrthoDB" id="204502at2157"/>
<keyword evidence="1" id="KW-0812">Transmembrane</keyword>
<dbReference type="Proteomes" id="UP000198882">
    <property type="component" value="Unassembled WGS sequence"/>
</dbReference>
<evidence type="ECO:0000256" key="1">
    <source>
        <dbReference type="SAM" id="Phobius"/>
    </source>
</evidence>
<evidence type="ECO:0000313" key="3">
    <source>
        <dbReference type="EMBL" id="SDK58744.1"/>
    </source>
</evidence>
<feature type="transmembrane region" description="Helical" evidence="1">
    <location>
        <begin position="257"/>
        <end position="277"/>
    </location>
</feature>
<feature type="transmembrane region" description="Helical" evidence="1">
    <location>
        <begin position="169"/>
        <end position="194"/>
    </location>
</feature>
<feature type="transmembrane region" description="Helical" evidence="1">
    <location>
        <begin position="129"/>
        <end position="149"/>
    </location>
</feature>
<keyword evidence="1" id="KW-0472">Membrane</keyword>
<accession>A0A1G9D4X5</accession>
<organism evidence="3 4">
    <name type="scientific">Natronorubrum texcoconense</name>
    <dbReference type="NCBI Taxonomy" id="1095776"/>
    <lineage>
        <taxon>Archaea</taxon>
        <taxon>Methanobacteriati</taxon>
        <taxon>Methanobacteriota</taxon>
        <taxon>Stenosarchaea group</taxon>
        <taxon>Halobacteria</taxon>
        <taxon>Halobacteriales</taxon>
        <taxon>Natrialbaceae</taxon>
        <taxon>Natronorubrum</taxon>
    </lineage>
</organism>